<dbReference type="AlphaFoldDB" id="A0A7R9H1Q3"/>
<organism evidence="2">
    <name type="scientific">Timema poppense</name>
    <name type="common">Walking stick</name>
    <dbReference type="NCBI Taxonomy" id="170557"/>
    <lineage>
        <taxon>Eukaryota</taxon>
        <taxon>Metazoa</taxon>
        <taxon>Ecdysozoa</taxon>
        <taxon>Arthropoda</taxon>
        <taxon>Hexapoda</taxon>
        <taxon>Insecta</taxon>
        <taxon>Pterygota</taxon>
        <taxon>Neoptera</taxon>
        <taxon>Polyneoptera</taxon>
        <taxon>Phasmatodea</taxon>
        <taxon>Timematodea</taxon>
        <taxon>Timematoidea</taxon>
        <taxon>Timematidae</taxon>
        <taxon>Timema</taxon>
    </lineage>
</organism>
<dbReference type="PANTHER" id="PTHR13602">
    <property type="entry name" value="UPF0488 PROTEIN C8ORF33"/>
    <property type="match status" value="1"/>
</dbReference>
<sequence length="266" mass="30119">MSKSLVFDRCQNYEAQDISHTINILKSPTAPLVKKRQLMRNTFGDYRAKMAEEENQFRKGSIQMQFNTLSPSKKSSFVKKSTSIIKKRFEPSNNEFNFNFSDISPSEKVVEDVSVPNCAATREATDTVAWGKMEVMCSETLPHVSDLQRTIREVALRVSHSSLMSSNRMKPGSGDWAYEIEEEKDDPSNEHAHQILAQEVPLEYVSFNDDSVCGECLSGKVVCGHVHEALPQAEVRKHQKHFSDDAGNVLQLLHQRNLVLTKLVMD</sequence>
<reference evidence="2" key="1">
    <citation type="submission" date="2020-11" db="EMBL/GenBank/DDBJ databases">
        <authorList>
            <person name="Tran Van P."/>
        </authorList>
    </citation>
    <scope>NUCLEOTIDE SEQUENCE</scope>
</reference>
<proteinExistence type="inferred from homology"/>
<dbReference type="EMBL" id="OD001639">
    <property type="protein sequence ID" value="CAD7402682.1"/>
    <property type="molecule type" value="Genomic_DNA"/>
</dbReference>
<accession>A0A7R9H1Q3</accession>
<dbReference type="PANTHER" id="PTHR13602:SF2">
    <property type="entry name" value="UPF0488 PROTEIN C8ORF33"/>
    <property type="match status" value="1"/>
</dbReference>
<comment type="similarity">
    <text evidence="1">Belongs to the UPF0488 family.</text>
</comment>
<dbReference type="Pfam" id="PF15393">
    <property type="entry name" value="DUF4615"/>
    <property type="match status" value="1"/>
</dbReference>
<protein>
    <submittedName>
        <fullName evidence="2">Uncharacterized protein</fullName>
    </submittedName>
</protein>
<name>A0A7R9H1Q3_TIMPO</name>
<dbReference type="InterPro" id="IPR029274">
    <property type="entry name" value="DUF4615"/>
</dbReference>
<evidence type="ECO:0000313" key="2">
    <source>
        <dbReference type="EMBL" id="CAD7402682.1"/>
    </source>
</evidence>
<evidence type="ECO:0000256" key="1">
    <source>
        <dbReference type="ARBA" id="ARBA00005707"/>
    </source>
</evidence>
<gene>
    <name evidence="2" type="ORF">TPSB3V08_LOCUS3686</name>
</gene>